<dbReference type="GO" id="GO:0009897">
    <property type="term" value="C:external side of plasma membrane"/>
    <property type="evidence" value="ECO:0007669"/>
    <property type="project" value="TreeGrafter"/>
</dbReference>
<dbReference type="InterPro" id="IPR036116">
    <property type="entry name" value="FN3_sf"/>
</dbReference>
<accession>A0AAQ4PUA1</accession>
<reference evidence="9" key="3">
    <citation type="submission" date="2025-09" db="UniProtKB">
        <authorList>
            <consortium name="Ensembl"/>
        </authorList>
    </citation>
    <scope>IDENTIFICATION</scope>
</reference>
<name>A0AAQ4PUA1_GASAC</name>
<dbReference type="GO" id="GO:0019955">
    <property type="term" value="F:cytokine binding"/>
    <property type="evidence" value="ECO:0007669"/>
    <property type="project" value="TreeGrafter"/>
</dbReference>
<dbReference type="Gene3D" id="2.60.40.10">
    <property type="entry name" value="Immunoglobulins"/>
    <property type="match status" value="2"/>
</dbReference>
<keyword evidence="4" id="KW-0675">Receptor</keyword>
<evidence type="ECO:0000256" key="6">
    <source>
        <dbReference type="SAM" id="MobiDB-lite"/>
    </source>
</evidence>
<dbReference type="InterPro" id="IPR013783">
    <property type="entry name" value="Ig-like_fold"/>
</dbReference>
<evidence type="ECO:0000313" key="9">
    <source>
        <dbReference type="Ensembl" id="ENSGACP00000041833.1"/>
    </source>
</evidence>
<feature type="region of interest" description="Disordered" evidence="6">
    <location>
        <begin position="627"/>
        <end position="674"/>
    </location>
</feature>
<protein>
    <recommendedName>
        <fullName evidence="8">Fibronectin type-III domain-containing protein</fullName>
    </recommendedName>
</protein>
<dbReference type="Pfam" id="PF00041">
    <property type="entry name" value="fn3"/>
    <property type="match status" value="1"/>
</dbReference>
<dbReference type="KEGG" id="gat:120831440"/>
<dbReference type="FunFam" id="2.60.40.10:FF:000028">
    <property type="entry name" value="Neuronal cell adhesion molecule"/>
    <property type="match status" value="1"/>
</dbReference>
<dbReference type="PANTHER" id="PTHR23036">
    <property type="entry name" value="CYTOKINE RECEPTOR"/>
    <property type="match status" value="1"/>
</dbReference>
<dbReference type="GeneID" id="120831440"/>
<dbReference type="SMART" id="SM00060">
    <property type="entry name" value="FN3"/>
    <property type="match status" value="3"/>
</dbReference>
<dbReference type="PROSITE" id="PS50853">
    <property type="entry name" value="FN3"/>
    <property type="match status" value="2"/>
</dbReference>
<evidence type="ECO:0000256" key="5">
    <source>
        <dbReference type="ARBA" id="ARBA00023180"/>
    </source>
</evidence>
<sequence length="715" mass="79217">MVRGGFHLDFLPSTCSSCATTLQFFIFGLILVYYTTPFSSEKCKSHNVSSRYHDCGTHPDGVRDLDCFRKRNAGNPVCVWKPGRLSSENTYTLIVRQPKNYCYNYSVADFSKTIKIFRAFDLLVEVFEHSKSSICTKANFSQSPLVRCGPPSEVTFSRLSGGLLVDVSWPREDAKAIGKFSVSYKAPGSRSWSEGVISLNATTCRVDDLNSSLVYSVRIRCVTSKKCPQCAVSEAYTVPPELTSRPLIVDLQDTDIEGRRGSRLLSLTWKFPARELHDGYRVTVGKASGEPPQERITTSRPEITLIISHSAYRLAISAVNNASTSPAVSRAIPRREGGPRTADGKLNVTVHSDVSFTISWKDDLVKTYVCFCAEWRRKGHEAAYKSFYQNRDNHRTLSPLSEPLEPFKRYSITLHTRPNKDTCNMDAVNNSESTYGTVQFYFAEGPPVAAPANISGPRVTLDSAALQWSSIPEEDARGFLRGYVIHYNELHHGRPGTERNVTVDPTLNSFELRNLESGTAYEVQMSGFTAAGEGVRSPATRFKTEEQESSHLRGIITIFAVVATVLMFGPVIIRRAKAIVWPSIPNPEKSNAMQNIEEPCDLELLESITTLKVEEWDTASLRLVEKQSLSSCSEGEGDSDWIRRDGEDSDGEVPRDATGGAIQDLRGAPLAPPGGYTTLDMFQRATESRPVTRSGMDYIGQFSTSLLVDGEAAEM</sequence>
<dbReference type="GO" id="GO:0043235">
    <property type="term" value="C:receptor complex"/>
    <property type="evidence" value="ECO:0007669"/>
    <property type="project" value="TreeGrafter"/>
</dbReference>
<dbReference type="CDD" id="cd00063">
    <property type="entry name" value="FN3"/>
    <property type="match status" value="2"/>
</dbReference>
<dbReference type="Proteomes" id="UP000007635">
    <property type="component" value="Chromosome XIV"/>
</dbReference>
<evidence type="ECO:0000259" key="8">
    <source>
        <dbReference type="PROSITE" id="PS50853"/>
    </source>
</evidence>
<evidence type="ECO:0000256" key="3">
    <source>
        <dbReference type="ARBA" id="ARBA00023157"/>
    </source>
</evidence>
<dbReference type="Ensembl" id="ENSGACT00000047889.1">
    <property type="protein sequence ID" value="ENSGACP00000041833.1"/>
    <property type="gene ID" value="ENSGACG00000032211.1"/>
</dbReference>
<feature type="domain" description="Fibronectin type-III" evidence="8">
    <location>
        <begin position="450"/>
        <end position="547"/>
    </location>
</feature>
<keyword evidence="5" id="KW-0325">Glycoprotein</keyword>
<keyword evidence="2" id="KW-0677">Repeat</keyword>
<evidence type="ECO:0000256" key="2">
    <source>
        <dbReference type="ARBA" id="ARBA00022737"/>
    </source>
</evidence>
<dbReference type="GeneTree" id="ENSGT00940000167247"/>
<keyword evidence="3" id="KW-1015">Disulfide bond</keyword>
<dbReference type="InterPro" id="IPR050379">
    <property type="entry name" value="Type-I_Cytokine_Rcpt"/>
</dbReference>
<keyword evidence="10" id="KW-1185">Reference proteome</keyword>
<dbReference type="GO" id="GO:0004896">
    <property type="term" value="F:cytokine receptor activity"/>
    <property type="evidence" value="ECO:0007669"/>
    <property type="project" value="TreeGrafter"/>
</dbReference>
<dbReference type="PANTHER" id="PTHR23036:SF193">
    <property type="entry name" value="INTERLEUKIN-6 RECEPTOR SUBUNIT BETA-LIKE"/>
    <property type="match status" value="1"/>
</dbReference>
<organism evidence="9 10">
    <name type="scientific">Gasterosteus aculeatus aculeatus</name>
    <name type="common">three-spined stickleback</name>
    <dbReference type="NCBI Taxonomy" id="481459"/>
    <lineage>
        <taxon>Eukaryota</taxon>
        <taxon>Metazoa</taxon>
        <taxon>Chordata</taxon>
        <taxon>Craniata</taxon>
        <taxon>Vertebrata</taxon>
        <taxon>Euteleostomi</taxon>
        <taxon>Actinopterygii</taxon>
        <taxon>Neopterygii</taxon>
        <taxon>Teleostei</taxon>
        <taxon>Neoteleostei</taxon>
        <taxon>Acanthomorphata</taxon>
        <taxon>Eupercaria</taxon>
        <taxon>Perciformes</taxon>
        <taxon>Cottioidei</taxon>
        <taxon>Gasterosteales</taxon>
        <taxon>Gasterosteidae</taxon>
        <taxon>Gasterosteus</taxon>
    </lineage>
</organism>
<keyword evidence="7" id="KW-0812">Transmembrane</keyword>
<evidence type="ECO:0000256" key="7">
    <source>
        <dbReference type="SAM" id="Phobius"/>
    </source>
</evidence>
<feature type="transmembrane region" description="Helical" evidence="7">
    <location>
        <begin position="552"/>
        <end position="573"/>
    </location>
</feature>
<evidence type="ECO:0000256" key="1">
    <source>
        <dbReference type="ARBA" id="ARBA00022729"/>
    </source>
</evidence>
<evidence type="ECO:0000256" key="4">
    <source>
        <dbReference type="ARBA" id="ARBA00023170"/>
    </source>
</evidence>
<keyword evidence="7" id="KW-1133">Transmembrane helix</keyword>
<keyword evidence="7" id="KW-0472">Membrane</keyword>
<keyword evidence="1" id="KW-0732">Signal</keyword>
<dbReference type="SUPFAM" id="SSF49265">
    <property type="entry name" value="Fibronectin type III"/>
    <property type="match status" value="3"/>
</dbReference>
<feature type="domain" description="Fibronectin type-III" evidence="8">
    <location>
        <begin position="150"/>
        <end position="240"/>
    </location>
</feature>
<evidence type="ECO:0000313" key="10">
    <source>
        <dbReference type="Proteomes" id="UP000007635"/>
    </source>
</evidence>
<dbReference type="InterPro" id="IPR003961">
    <property type="entry name" value="FN3_dom"/>
</dbReference>
<dbReference type="AlphaFoldDB" id="A0AAQ4PUA1"/>
<dbReference type="RefSeq" id="XP_040052779.1">
    <property type="nucleotide sequence ID" value="XM_040196845.1"/>
</dbReference>
<reference evidence="9" key="2">
    <citation type="submission" date="2025-08" db="UniProtKB">
        <authorList>
            <consortium name="Ensembl"/>
        </authorList>
    </citation>
    <scope>IDENTIFICATION</scope>
</reference>
<reference evidence="9 10" key="1">
    <citation type="journal article" date="2021" name="G3 (Bethesda)">
        <title>Improved contiguity of the threespine stickleback genome using long-read sequencing.</title>
        <authorList>
            <person name="Nath S."/>
            <person name="Shaw D.E."/>
            <person name="White M.A."/>
        </authorList>
    </citation>
    <scope>NUCLEOTIDE SEQUENCE [LARGE SCALE GENOMIC DNA]</scope>
    <source>
        <strain evidence="9 10">Lake Benthic</strain>
    </source>
</reference>
<proteinExistence type="predicted"/>